<dbReference type="Ensembl" id="ENSMNET00000029403.1">
    <property type="protein sequence ID" value="ENSMNEP00000006024.1"/>
    <property type="gene ID" value="ENSMNEG00000026789.1"/>
</dbReference>
<evidence type="ECO:0000313" key="3">
    <source>
        <dbReference type="Proteomes" id="UP000233120"/>
    </source>
</evidence>
<name>A0A2K6B3N8_MACNE</name>
<keyword evidence="1" id="KW-0472">Membrane</keyword>
<sequence length="68" mass="8088">MLVELNCNFKNISDITITSIVLYIFTKSFCTYYFTSTSHQLSYSFILFYISFTLMEKLKFRKVTNSKL</sequence>
<proteinExistence type="predicted"/>
<reference evidence="2" key="2">
    <citation type="submission" date="2025-09" db="UniProtKB">
        <authorList>
            <consortium name="Ensembl"/>
        </authorList>
    </citation>
    <scope>IDENTIFICATION</scope>
</reference>
<dbReference type="Proteomes" id="UP000233120">
    <property type="component" value="Unassembled WGS sequence"/>
</dbReference>
<keyword evidence="1" id="KW-0812">Transmembrane</keyword>
<evidence type="ECO:0000256" key="1">
    <source>
        <dbReference type="SAM" id="Phobius"/>
    </source>
</evidence>
<keyword evidence="3" id="KW-1185">Reference proteome</keyword>
<protein>
    <submittedName>
        <fullName evidence="2">Uncharacterized protein</fullName>
    </submittedName>
</protein>
<accession>A0A2K6B3N8</accession>
<dbReference type="GeneTree" id="ENSGT00900000143523"/>
<dbReference type="Bgee" id="ENSMNEG00000026789">
    <property type="expression patterns" value="Expressed in heart and 12 other cell types or tissues"/>
</dbReference>
<feature type="transmembrane region" description="Helical" evidence="1">
    <location>
        <begin position="40"/>
        <end position="58"/>
    </location>
</feature>
<evidence type="ECO:0000313" key="2">
    <source>
        <dbReference type="Ensembl" id="ENSMNEP00000006024.1"/>
    </source>
</evidence>
<reference evidence="2" key="1">
    <citation type="submission" date="2025-08" db="UniProtKB">
        <authorList>
            <consortium name="Ensembl"/>
        </authorList>
    </citation>
    <scope>IDENTIFICATION</scope>
</reference>
<dbReference type="AlphaFoldDB" id="A0A2K6B3N8"/>
<organism evidence="2 3">
    <name type="scientific">Macaca nemestrina</name>
    <name type="common">Pig-tailed macaque</name>
    <dbReference type="NCBI Taxonomy" id="9545"/>
    <lineage>
        <taxon>Eukaryota</taxon>
        <taxon>Metazoa</taxon>
        <taxon>Chordata</taxon>
        <taxon>Craniata</taxon>
        <taxon>Vertebrata</taxon>
        <taxon>Euteleostomi</taxon>
        <taxon>Mammalia</taxon>
        <taxon>Eutheria</taxon>
        <taxon>Euarchontoglires</taxon>
        <taxon>Primates</taxon>
        <taxon>Haplorrhini</taxon>
        <taxon>Catarrhini</taxon>
        <taxon>Cercopithecidae</taxon>
        <taxon>Cercopithecinae</taxon>
        <taxon>Macaca</taxon>
    </lineage>
</organism>
<keyword evidence="1" id="KW-1133">Transmembrane helix</keyword>
<feature type="transmembrane region" description="Helical" evidence="1">
    <location>
        <begin position="12"/>
        <end position="34"/>
    </location>
</feature>